<reference evidence="2 3" key="1">
    <citation type="submission" date="2016-11" db="EMBL/GenBank/DDBJ databases">
        <authorList>
            <person name="Jaros S."/>
            <person name="Januszkiewicz K."/>
            <person name="Wedrychowicz H."/>
        </authorList>
    </citation>
    <scope>NUCLEOTIDE SEQUENCE [LARGE SCALE GENOMIC DNA]</scope>
    <source>
        <strain evidence="2 3">DSM 46144</strain>
    </source>
</reference>
<name>A0A1M7RMN5_9ACTN</name>
<protein>
    <submittedName>
        <fullName evidence="2">Uncharacterized protein</fullName>
    </submittedName>
</protein>
<feature type="transmembrane region" description="Helical" evidence="1">
    <location>
        <begin position="130"/>
        <end position="150"/>
    </location>
</feature>
<evidence type="ECO:0000313" key="2">
    <source>
        <dbReference type="EMBL" id="SHN47459.1"/>
    </source>
</evidence>
<dbReference type="EMBL" id="FRCS01000024">
    <property type="protein sequence ID" value="SHN47459.1"/>
    <property type="molecule type" value="Genomic_DNA"/>
</dbReference>
<keyword evidence="1" id="KW-0472">Membrane</keyword>
<dbReference type="OrthoDB" id="5420022at2"/>
<evidence type="ECO:0000313" key="3">
    <source>
        <dbReference type="Proteomes" id="UP000184440"/>
    </source>
</evidence>
<feature type="transmembrane region" description="Helical" evidence="1">
    <location>
        <begin position="6"/>
        <end position="24"/>
    </location>
</feature>
<dbReference type="STRING" id="134849.SAMN05443668_12415"/>
<organism evidence="2 3">
    <name type="scientific">Cryptosporangium aurantiacum</name>
    <dbReference type="NCBI Taxonomy" id="134849"/>
    <lineage>
        <taxon>Bacteria</taxon>
        <taxon>Bacillati</taxon>
        <taxon>Actinomycetota</taxon>
        <taxon>Actinomycetes</taxon>
        <taxon>Cryptosporangiales</taxon>
        <taxon>Cryptosporangiaceae</taxon>
        <taxon>Cryptosporangium</taxon>
    </lineage>
</organism>
<keyword evidence="1" id="KW-1133">Transmembrane helix</keyword>
<accession>A0A1M7RMN5</accession>
<dbReference type="RefSeq" id="WP_073265334.1">
    <property type="nucleotide sequence ID" value="NZ_FRCS01000024.1"/>
</dbReference>
<gene>
    <name evidence="2" type="ORF">SAMN05443668_12415</name>
</gene>
<feature type="transmembrane region" description="Helical" evidence="1">
    <location>
        <begin position="186"/>
        <end position="205"/>
    </location>
</feature>
<evidence type="ECO:0000256" key="1">
    <source>
        <dbReference type="SAM" id="Phobius"/>
    </source>
</evidence>
<feature type="transmembrane region" description="Helical" evidence="1">
    <location>
        <begin position="59"/>
        <end position="80"/>
    </location>
</feature>
<feature type="transmembrane region" description="Helical" evidence="1">
    <location>
        <begin position="226"/>
        <end position="247"/>
    </location>
</feature>
<feature type="transmembrane region" description="Helical" evidence="1">
    <location>
        <begin position="253"/>
        <end position="271"/>
    </location>
</feature>
<dbReference type="AlphaFoldDB" id="A0A1M7RMN5"/>
<sequence length="312" mass="33460">MVEVDVFWAYGIGAGFALAAAAQLRAGAVLSEQPAAARGTASESKTGSPTAEKPVADPYLLITALYCAALFAPSGAWLLWGFPSWETMHVGDYDTIPAWLVALFAATNTTQGVLGYLVTRWLLRAGRPQLAAFQVVAAYFGMFFILVHGWDGTGYERFFSETRADFEAWDTRPVLTQVGDWVGSDVALTLYGMGVVLLPVMFWLWMRWHRAGRRLLGQPAGAAQAWAFFGTAHGLIWLGGLGGAIVASVLIHLLGWWIGGALAIALGVVLFRPARGPLGRSVRWLVPDAGQATVTAPLVDPSADPLAGTRTR</sequence>
<feature type="transmembrane region" description="Helical" evidence="1">
    <location>
        <begin position="96"/>
        <end position="118"/>
    </location>
</feature>
<keyword evidence="3" id="KW-1185">Reference proteome</keyword>
<keyword evidence="1" id="KW-0812">Transmembrane</keyword>
<dbReference type="Proteomes" id="UP000184440">
    <property type="component" value="Unassembled WGS sequence"/>
</dbReference>
<proteinExistence type="predicted"/>